<gene>
    <name evidence="2" type="ORF">ASPWEDRAFT_37173</name>
</gene>
<sequence>MSTYSHLSTRNALLAAIHEYTSFLDKYPEDHQLLTKEIDQLQHRLKQLEKLEYEVNTEDNQADSDSDSDSEEISPIAMHNLSSEESIFSWKDEGFYDHGDENEEDSDHDGVKAHTGDSTECLNCQLQEVICACPGRYKCDDEPCRKARHGWYRCASCSQGP</sequence>
<accession>A0A1L9RWZ0</accession>
<dbReference type="VEuPathDB" id="FungiDB:ASPWEDRAFT_37173"/>
<keyword evidence="3" id="KW-1185">Reference proteome</keyword>
<dbReference type="EMBL" id="KV878210">
    <property type="protein sequence ID" value="OJJ39394.1"/>
    <property type="molecule type" value="Genomic_DNA"/>
</dbReference>
<protein>
    <submittedName>
        <fullName evidence="2">Uncharacterized protein</fullName>
    </submittedName>
</protein>
<proteinExistence type="predicted"/>
<dbReference type="AlphaFoldDB" id="A0A1L9RWZ0"/>
<feature type="compositionally biased region" description="Acidic residues" evidence="1">
    <location>
        <begin position="55"/>
        <end position="72"/>
    </location>
</feature>
<dbReference type="RefSeq" id="XP_040693070.1">
    <property type="nucleotide sequence ID" value="XM_040834619.1"/>
</dbReference>
<dbReference type="OrthoDB" id="4500195at2759"/>
<dbReference type="GeneID" id="63750467"/>
<dbReference type="Proteomes" id="UP000184383">
    <property type="component" value="Unassembled WGS sequence"/>
</dbReference>
<organism evidence="2 3">
    <name type="scientific">Aspergillus wentii DTO 134E9</name>
    <dbReference type="NCBI Taxonomy" id="1073089"/>
    <lineage>
        <taxon>Eukaryota</taxon>
        <taxon>Fungi</taxon>
        <taxon>Dikarya</taxon>
        <taxon>Ascomycota</taxon>
        <taxon>Pezizomycotina</taxon>
        <taxon>Eurotiomycetes</taxon>
        <taxon>Eurotiomycetidae</taxon>
        <taxon>Eurotiales</taxon>
        <taxon>Aspergillaceae</taxon>
        <taxon>Aspergillus</taxon>
        <taxon>Aspergillus subgen. Cremei</taxon>
    </lineage>
</organism>
<feature type="region of interest" description="Disordered" evidence="1">
    <location>
        <begin position="55"/>
        <end position="80"/>
    </location>
</feature>
<reference evidence="3" key="1">
    <citation type="journal article" date="2017" name="Genome Biol.">
        <title>Comparative genomics reveals high biological diversity and specific adaptations in the industrially and medically important fungal genus Aspergillus.</title>
        <authorList>
            <person name="de Vries R.P."/>
            <person name="Riley R."/>
            <person name="Wiebenga A."/>
            <person name="Aguilar-Osorio G."/>
            <person name="Amillis S."/>
            <person name="Uchima C.A."/>
            <person name="Anderluh G."/>
            <person name="Asadollahi M."/>
            <person name="Askin M."/>
            <person name="Barry K."/>
            <person name="Battaglia E."/>
            <person name="Bayram O."/>
            <person name="Benocci T."/>
            <person name="Braus-Stromeyer S.A."/>
            <person name="Caldana C."/>
            <person name="Canovas D."/>
            <person name="Cerqueira G.C."/>
            <person name="Chen F."/>
            <person name="Chen W."/>
            <person name="Choi C."/>
            <person name="Clum A."/>
            <person name="Dos Santos R.A."/>
            <person name="Damasio A.R."/>
            <person name="Diallinas G."/>
            <person name="Emri T."/>
            <person name="Fekete E."/>
            <person name="Flipphi M."/>
            <person name="Freyberg S."/>
            <person name="Gallo A."/>
            <person name="Gournas C."/>
            <person name="Habgood R."/>
            <person name="Hainaut M."/>
            <person name="Harispe M.L."/>
            <person name="Henrissat B."/>
            <person name="Hilden K.S."/>
            <person name="Hope R."/>
            <person name="Hossain A."/>
            <person name="Karabika E."/>
            <person name="Karaffa L."/>
            <person name="Karanyi Z."/>
            <person name="Krasevec N."/>
            <person name="Kuo A."/>
            <person name="Kusch H."/>
            <person name="LaButti K."/>
            <person name="Lagendijk E.L."/>
            <person name="Lapidus A."/>
            <person name="Levasseur A."/>
            <person name="Lindquist E."/>
            <person name="Lipzen A."/>
            <person name="Logrieco A.F."/>
            <person name="MacCabe A."/>
            <person name="Maekelae M.R."/>
            <person name="Malavazi I."/>
            <person name="Melin P."/>
            <person name="Meyer V."/>
            <person name="Mielnichuk N."/>
            <person name="Miskei M."/>
            <person name="Molnar A.P."/>
            <person name="Mule G."/>
            <person name="Ngan C.Y."/>
            <person name="Orejas M."/>
            <person name="Orosz E."/>
            <person name="Ouedraogo J.P."/>
            <person name="Overkamp K.M."/>
            <person name="Park H.-S."/>
            <person name="Perrone G."/>
            <person name="Piumi F."/>
            <person name="Punt P.J."/>
            <person name="Ram A.F."/>
            <person name="Ramon A."/>
            <person name="Rauscher S."/>
            <person name="Record E."/>
            <person name="Riano-Pachon D.M."/>
            <person name="Robert V."/>
            <person name="Roehrig J."/>
            <person name="Ruller R."/>
            <person name="Salamov A."/>
            <person name="Salih N.S."/>
            <person name="Samson R.A."/>
            <person name="Sandor E."/>
            <person name="Sanguinetti M."/>
            <person name="Schuetze T."/>
            <person name="Sepcic K."/>
            <person name="Shelest E."/>
            <person name="Sherlock G."/>
            <person name="Sophianopoulou V."/>
            <person name="Squina F.M."/>
            <person name="Sun H."/>
            <person name="Susca A."/>
            <person name="Todd R.B."/>
            <person name="Tsang A."/>
            <person name="Unkles S.E."/>
            <person name="van de Wiele N."/>
            <person name="van Rossen-Uffink D."/>
            <person name="Oliveira J.V."/>
            <person name="Vesth T.C."/>
            <person name="Visser J."/>
            <person name="Yu J.-H."/>
            <person name="Zhou M."/>
            <person name="Andersen M.R."/>
            <person name="Archer D.B."/>
            <person name="Baker S.E."/>
            <person name="Benoit I."/>
            <person name="Brakhage A.A."/>
            <person name="Braus G.H."/>
            <person name="Fischer R."/>
            <person name="Frisvad J.C."/>
            <person name="Goldman G.H."/>
            <person name="Houbraken J."/>
            <person name="Oakley B."/>
            <person name="Pocsi I."/>
            <person name="Scazzocchio C."/>
            <person name="Seiboth B."/>
            <person name="vanKuyk P.A."/>
            <person name="Wortman J."/>
            <person name="Dyer P.S."/>
            <person name="Grigoriev I.V."/>
        </authorList>
    </citation>
    <scope>NUCLEOTIDE SEQUENCE [LARGE SCALE GENOMIC DNA]</scope>
    <source>
        <strain evidence="3">DTO 134E9</strain>
    </source>
</reference>
<evidence type="ECO:0000256" key="1">
    <source>
        <dbReference type="SAM" id="MobiDB-lite"/>
    </source>
</evidence>
<evidence type="ECO:0000313" key="3">
    <source>
        <dbReference type="Proteomes" id="UP000184383"/>
    </source>
</evidence>
<feature type="region of interest" description="Disordered" evidence="1">
    <location>
        <begin position="93"/>
        <end position="112"/>
    </location>
</feature>
<evidence type="ECO:0000313" key="2">
    <source>
        <dbReference type="EMBL" id="OJJ39394.1"/>
    </source>
</evidence>
<name>A0A1L9RWZ0_ASPWE</name>